<dbReference type="InterPro" id="IPR013740">
    <property type="entry name" value="Redoxin"/>
</dbReference>
<evidence type="ECO:0000313" key="9">
    <source>
        <dbReference type="Proteomes" id="UP000553963"/>
    </source>
</evidence>
<evidence type="ECO:0000256" key="2">
    <source>
        <dbReference type="ARBA" id="ARBA00007758"/>
    </source>
</evidence>
<dbReference type="PANTHER" id="PTHR42852">
    <property type="entry name" value="THIOL:DISULFIDE INTERCHANGE PROTEIN DSBE"/>
    <property type="match status" value="1"/>
</dbReference>
<name>A0A840AVZ2_9HYPH</name>
<dbReference type="NCBIfam" id="TIGR00385">
    <property type="entry name" value="dsbE"/>
    <property type="match status" value="1"/>
</dbReference>
<dbReference type="InterPro" id="IPR017937">
    <property type="entry name" value="Thioredoxin_CS"/>
</dbReference>
<feature type="domain" description="Thioredoxin" evidence="7">
    <location>
        <begin position="53"/>
        <end position="192"/>
    </location>
</feature>
<comment type="similarity">
    <text evidence="2">Belongs to the thioredoxin family. DsbE subfamily.</text>
</comment>
<dbReference type="InterPro" id="IPR004799">
    <property type="entry name" value="Periplasmic_diS_OxRdtase_DsbE"/>
</dbReference>
<proteinExistence type="inferred from homology"/>
<dbReference type="GO" id="GO:0030288">
    <property type="term" value="C:outer membrane-bounded periplasmic space"/>
    <property type="evidence" value="ECO:0007669"/>
    <property type="project" value="InterPro"/>
</dbReference>
<dbReference type="Pfam" id="PF08534">
    <property type="entry name" value="Redoxin"/>
    <property type="match status" value="1"/>
</dbReference>
<evidence type="ECO:0000313" key="8">
    <source>
        <dbReference type="EMBL" id="MBB3933852.1"/>
    </source>
</evidence>
<dbReference type="PANTHER" id="PTHR42852:SF6">
    <property type="entry name" value="THIOL:DISULFIDE INTERCHANGE PROTEIN DSBE"/>
    <property type="match status" value="1"/>
</dbReference>
<sequence length="197" mass="21135">MSDPKSASETARPRRHPLFWVVMFAPLVVVAALFTIFLVSLEKGGDPALVPSVLVGKPAPLTKLPPLAGMNLPGLDTEALKGKPTLVNVWASWCAPCRAEHPILEQLASDPRIRLVGINYKDQADNAARFLGQLGNPFAAIGVDANGRTAIDWGVYGVPETFLLGPDGTIRYKFIGPLDEESLKAKLMPEIEKAVAG</sequence>
<dbReference type="SUPFAM" id="SSF52833">
    <property type="entry name" value="Thioredoxin-like"/>
    <property type="match status" value="1"/>
</dbReference>
<protein>
    <submittedName>
        <fullName evidence="8">Cytochrome c biogenesis protein CcmG/thiol:disulfide interchange protein DsbE</fullName>
    </submittedName>
</protein>
<evidence type="ECO:0000256" key="5">
    <source>
        <dbReference type="ARBA" id="ARBA00023284"/>
    </source>
</evidence>
<keyword evidence="5" id="KW-0676">Redox-active center</keyword>
<dbReference type="GO" id="GO:0017004">
    <property type="term" value="P:cytochrome complex assembly"/>
    <property type="evidence" value="ECO:0007669"/>
    <property type="project" value="UniProtKB-KW"/>
</dbReference>
<gene>
    <name evidence="8" type="ORF">GGR25_004932</name>
</gene>
<dbReference type="Gene3D" id="3.40.30.10">
    <property type="entry name" value="Glutaredoxin"/>
    <property type="match status" value="1"/>
</dbReference>
<dbReference type="GO" id="GO:0015036">
    <property type="term" value="F:disulfide oxidoreductase activity"/>
    <property type="evidence" value="ECO:0007669"/>
    <property type="project" value="InterPro"/>
</dbReference>
<dbReference type="InterPro" id="IPR013766">
    <property type="entry name" value="Thioredoxin_domain"/>
</dbReference>
<evidence type="ECO:0000259" key="7">
    <source>
        <dbReference type="PROSITE" id="PS51352"/>
    </source>
</evidence>
<evidence type="ECO:0000256" key="1">
    <source>
        <dbReference type="ARBA" id="ARBA00004196"/>
    </source>
</evidence>
<comment type="caution">
    <text evidence="8">The sequence shown here is derived from an EMBL/GenBank/DDBJ whole genome shotgun (WGS) entry which is preliminary data.</text>
</comment>
<dbReference type="InterPro" id="IPR050553">
    <property type="entry name" value="Thioredoxin_ResA/DsbE_sf"/>
</dbReference>
<dbReference type="CDD" id="cd03010">
    <property type="entry name" value="TlpA_like_DsbE"/>
    <property type="match status" value="1"/>
</dbReference>
<keyword evidence="6" id="KW-1133">Transmembrane helix</keyword>
<organism evidence="8 9">
    <name type="scientific">Kaistia hirudinis</name>
    <dbReference type="NCBI Taxonomy" id="1293440"/>
    <lineage>
        <taxon>Bacteria</taxon>
        <taxon>Pseudomonadati</taxon>
        <taxon>Pseudomonadota</taxon>
        <taxon>Alphaproteobacteria</taxon>
        <taxon>Hyphomicrobiales</taxon>
        <taxon>Kaistiaceae</taxon>
        <taxon>Kaistia</taxon>
    </lineage>
</organism>
<dbReference type="AlphaFoldDB" id="A0A840AVZ2"/>
<dbReference type="InterPro" id="IPR036249">
    <property type="entry name" value="Thioredoxin-like_sf"/>
</dbReference>
<evidence type="ECO:0000256" key="3">
    <source>
        <dbReference type="ARBA" id="ARBA00022748"/>
    </source>
</evidence>
<evidence type="ECO:0000256" key="4">
    <source>
        <dbReference type="ARBA" id="ARBA00023157"/>
    </source>
</evidence>
<accession>A0A840AVZ2</accession>
<keyword evidence="4" id="KW-1015">Disulfide bond</keyword>
<keyword evidence="3" id="KW-0201">Cytochrome c-type biogenesis</keyword>
<dbReference type="EMBL" id="JACIDS010000009">
    <property type="protein sequence ID" value="MBB3933852.1"/>
    <property type="molecule type" value="Genomic_DNA"/>
</dbReference>
<dbReference type="RefSeq" id="WP_183401508.1">
    <property type="nucleotide sequence ID" value="NZ_JACIDS010000009.1"/>
</dbReference>
<comment type="subcellular location">
    <subcellularLocation>
        <location evidence="1">Cell envelope</location>
    </subcellularLocation>
</comment>
<keyword evidence="6" id="KW-0812">Transmembrane</keyword>
<keyword evidence="9" id="KW-1185">Reference proteome</keyword>
<dbReference type="Proteomes" id="UP000553963">
    <property type="component" value="Unassembled WGS sequence"/>
</dbReference>
<evidence type="ECO:0000256" key="6">
    <source>
        <dbReference type="SAM" id="Phobius"/>
    </source>
</evidence>
<feature type="transmembrane region" description="Helical" evidence="6">
    <location>
        <begin position="18"/>
        <end position="39"/>
    </location>
</feature>
<reference evidence="8 9" key="1">
    <citation type="submission" date="2020-08" db="EMBL/GenBank/DDBJ databases">
        <title>Genomic Encyclopedia of Type Strains, Phase IV (KMG-IV): sequencing the most valuable type-strain genomes for metagenomic binning, comparative biology and taxonomic classification.</title>
        <authorList>
            <person name="Goeker M."/>
        </authorList>
    </citation>
    <scope>NUCLEOTIDE SEQUENCE [LARGE SCALE GENOMIC DNA]</scope>
    <source>
        <strain evidence="8 9">DSM 25966</strain>
    </source>
</reference>
<dbReference type="PROSITE" id="PS00194">
    <property type="entry name" value="THIOREDOXIN_1"/>
    <property type="match status" value="1"/>
</dbReference>
<dbReference type="PROSITE" id="PS51352">
    <property type="entry name" value="THIOREDOXIN_2"/>
    <property type="match status" value="1"/>
</dbReference>
<keyword evidence="6" id="KW-0472">Membrane</keyword>